<reference evidence="1 2" key="1">
    <citation type="submission" date="2020-08" db="EMBL/GenBank/DDBJ databases">
        <title>Genome sequence of Rhizobiales bacterium strain IZ6.</title>
        <authorList>
            <person name="Nakai R."/>
            <person name="Naganuma T."/>
        </authorList>
    </citation>
    <scope>NUCLEOTIDE SEQUENCE [LARGE SCALE GENOMIC DNA]</scope>
    <source>
        <strain evidence="1 2">IZ6</strain>
    </source>
</reference>
<dbReference type="EMBL" id="AP023361">
    <property type="protein sequence ID" value="BCJ91254.1"/>
    <property type="molecule type" value="Genomic_DNA"/>
</dbReference>
<organism evidence="1 2">
    <name type="scientific">Terrihabitans soli</name>
    <dbReference type="NCBI Taxonomy" id="708113"/>
    <lineage>
        <taxon>Bacteria</taxon>
        <taxon>Pseudomonadati</taxon>
        <taxon>Pseudomonadota</taxon>
        <taxon>Alphaproteobacteria</taxon>
        <taxon>Hyphomicrobiales</taxon>
        <taxon>Terrihabitans</taxon>
    </lineage>
</organism>
<proteinExistence type="predicted"/>
<dbReference type="Proteomes" id="UP000515317">
    <property type="component" value="Chromosome"/>
</dbReference>
<gene>
    <name evidence="1" type="ORF">IZ6_19890</name>
</gene>
<keyword evidence="2" id="KW-1185">Reference proteome</keyword>
<dbReference type="AlphaFoldDB" id="A0A6S6QLH5"/>
<protein>
    <submittedName>
        <fullName evidence="1">Uncharacterized protein</fullName>
    </submittedName>
</protein>
<sequence>MEQSEIHSHEAEYCQLQADYFSELAEQAANLSECSYYRELELIWRQRARSQLFHSVPGLRAG</sequence>
<name>A0A6S6QLH5_9HYPH</name>
<evidence type="ECO:0000313" key="1">
    <source>
        <dbReference type="EMBL" id="BCJ91254.1"/>
    </source>
</evidence>
<dbReference type="RefSeq" id="WP_222874915.1">
    <property type="nucleotide sequence ID" value="NZ_AP023361.1"/>
</dbReference>
<evidence type="ECO:0000313" key="2">
    <source>
        <dbReference type="Proteomes" id="UP000515317"/>
    </source>
</evidence>
<accession>A0A6S6QLH5</accession>
<dbReference type="KEGG" id="tso:IZ6_19890"/>